<sequence>MTNKGGANGSFFGNHIYENLLARRSHLQYELSQVVDFSFVRNICRDFYVDWGRYAWDPVLMFKMVFLQFLYDLSDREVKEQITFNMAFKWFLGPSAEEFPPDHTTLCRFRQRLGADGFRTFFNAVVEQARSQGFVSDRLHILDV</sequence>
<accession>F2ND40</accession>
<reference evidence="3" key="2">
    <citation type="submission" date="2011-03" db="EMBL/GenBank/DDBJ databases">
        <title>The complete genome of Desulfobacca acetoxidans DSM 11109.</title>
        <authorList>
            <consortium name="US DOE Joint Genome Institute (JGI-PGF)"/>
            <person name="Lucas S."/>
            <person name="Copeland A."/>
            <person name="Lapidus A."/>
            <person name="Bruce D."/>
            <person name="Goodwin L."/>
            <person name="Pitluck S."/>
            <person name="Peters L."/>
            <person name="Kyrpides N."/>
            <person name="Mavromatis K."/>
            <person name="Ivanova N."/>
            <person name="Ovchinnikova G."/>
            <person name="Teshima H."/>
            <person name="Detter J.C."/>
            <person name="Han C."/>
            <person name="Land M."/>
            <person name="Hauser L."/>
            <person name="Markowitz V."/>
            <person name="Cheng J.-F."/>
            <person name="Hugenholtz P."/>
            <person name="Woyke T."/>
            <person name="Wu D."/>
            <person name="Spring S."/>
            <person name="Schueler E."/>
            <person name="Brambilla E."/>
            <person name="Klenk H.-P."/>
            <person name="Eisen J.A."/>
        </authorList>
    </citation>
    <scope>NUCLEOTIDE SEQUENCE [LARGE SCALE GENOMIC DNA]</scope>
    <source>
        <strain evidence="3">ATCC 700848 / DSM 11109 / ASRB2</strain>
    </source>
</reference>
<dbReference type="Pfam" id="PF05598">
    <property type="entry name" value="DUF772"/>
    <property type="match status" value="1"/>
</dbReference>
<dbReference type="STRING" id="880072.Desac_1929"/>
<name>F2ND40_DESAR</name>
<evidence type="ECO:0000313" key="2">
    <source>
        <dbReference type="EMBL" id="AEB09764.1"/>
    </source>
</evidence>
<evidence type="ECO:0000259" key="1">
    <source>
        <dbReference type="Pfam" id="PF05598"/>
    </source>
</evidence>
<dbReference type="OrthoDB" id="9774580at2"/>
<keyword evidence="3" id="KW-1185">Reference proteome</keyword>
<dbReference type="eggNOG" id="COG3039">
    <property type="taxonomic scope" value="Bacteria"/>
</dbReference>
<dbReference type="KEGG" id="dao:Desac_1929"/>
<dbReference type="RefSeq" id="WP_013706873.1">
    <property type="nucleotide sequence ID" value="NC_015388.1"/>
</dbReference>
<dbReference type="EMBL" id="CP002629">
    <property type="protein sequence ID" value="AEB09764.1"/>
    <property type="molecule type" value="Genomic_DNA"/>
</dbReference>
<organism evidence="2 3">
    <name type="scientific">Desulfobacca acetoxidans (strain ATCC 700848 / DSM 11109 / ASRB2)</name>
    <dbReference type="NCBI Taxonomy" id="880072"/>
    <lineage>
        <taxon>Bacteria</taxon>
        <taxon>Pseudomonadati</taxon>
        <taxon>Thermodesulfobacteriota</taxon>
        <taxon>Desulfobaccia</taxon>
        <taxon>Desulfobaccales</taxon>
        <taxon>Desulfobaccaceae</taxon>
        <taxon>Desulfobacca</taxon>
    </lineage>
</organism>
<reference evidence="2 3" key="1">
    <citation type="journal article" date="2011" name="Stand. Genomic Sci.">
        <title>Complete genome sequence of the acetate-degrading sulfate reducer Desulfobacca acetoxidans type strain (ASRB2).</title>
        <authorList>
            <person name="Goker M."/>
            <person name="Teshima H."/>
            <person name="Lapidus A."/>
            <person name="Nolan M."/>
            <person name="Lucas S."/>
            <person name="Hammon N."/>
            <person name="Deshpande S."/>
            <person name="Cheng J.F."/>
            <person name="Tapia R."/>
            <person name="Han C."/>
            <person name="Goodwin L."/>
            <person name="Pitluck S."/>
            <person name="Huntemann M."/>
            <person name="Liolios K."/>
            <person name="Ivanova N."/>
            <person name="Pagani I."/>
            <person name="Mavromatis K."/>
            <person name="Ovchinikova G."/>
            <person name="Pati A."/>
            <person name="Chen A."/>
            <person name="Palaniappan K."/>
            <person name="Land M."/>
            <person name="Hauser L."/>
            <person name="Brambilla E.M."/>
            <person name="Rohde M."/>
            <person name="Spring S."/>
            <person name="Detter J.C."/>
            <person name="Woyke T."/>
            <person name="Bristow J."/>
            <person name="Eisen J.A."/>
            <person name="Markowitz V."/>
            <person name="Hugenholtz P."/>
            <person name="Kyrpides N.C."/>
            <person name="Klenk H.P."/>
        </authorList>
    </citation>
    <scope>NUCLEOTIDE SEQUENCE [LARGE SCALE GENOMIC DNA]</scope>
    <source>
        <strain evidence="3">ATCC 700848 / DSM 11109 / ASRB2</strain>
    </source>
</reference>
<proteinExistence type="predicted"/>
<dbReference type="InterPro" id="IPR008490">
    <property type="entry name" value="Transposase_InsH_N"/>
</dbReference>
<dbReference type="HOGENOM" id="CLU_1793354_0_0_7"/>
<dbReference type="PANTHER" id="PTHR35604">
    <property type="entry name" value="TRANSPOSASE INSH FOR INSERTION SEQUENCE ELEMENT IS5A-RELATED"/>
    <property type="match status" value="1"/>
</dbReference>
<protein>
    <submittedName>
        <fullName evidence="2">Transposase, IS4 family protein</fullName>
    </submittedName>
</protein>
<dbReference type="PANTHER" id="PTHR35604:SF2">
    <property type="entry name" value="TRANSPOSASE INSH FOR INSERTION SEQUENCE ELEMENT IS5A-RELATED"/>
    <property type="match status" value="1"/>
</dbReference>
<feature type="domain" description="Transposase InsH N-terminal" evidence="1">
    <location>
        <begin position="19"/>
        <end position="112"/>
    </location>
</feature>
<evidence type="ECO:0000313" key="3">
    <source>
        <dbReference type="Proteomes" id="UP000000483"/>
    </source>
</evidence>
<dbReference type="AlphaFoldDB" id="F2ND40"/>
<gene>
    <name evidence="2" type="ordered locus">Desac_1929</name>
</gene>
<dbReference type="Proteomes" id="UP000000483">
    <property type="component" value="Chromosome"/>
</dbReference>